<dbReference type="InterPro" id="IPR051472">
    <property type="entry name" value="T3SS_Stator/FliH"/>
</dbReference>
<evidence type="ECO:0000313" key="10">
    <source>
        <dbReference type="Proteomes" id="UP000244081"/>
    </source>
</evidence>
<dbReference type="InterPro" id="IPR018035">
    <property type="entry name" value="Flagellar_FliH/T3SS_HrpE"/>
</dbReference>
<dbReference type="EMBL" id="QAYG01000013">
    <property type="protein sequence ID" value="PTW54994.1"/>
    <property type="molecule type" value="Genomic_DNA"/>
</dbReference>
<keyword evidence="7" id="KW-1006">Bacterial flagellum protein export</keyword>
<dbReference type="AlphaFoldDB" id="A0A2T5UU22"/>
<dbReference type="GO" id="GO:0005829">
    <property type="term" value="C:cytosol"/>
    <property type="evidence" value="ECO:0007669"/>
    <property type="project" value="TreeGrafter"/>
</dbReference>
<evidence type="ECO:0000313" key="9">
    <source>
        <dbReference type="EMBL" id="PTW54994.1"/>
    </source>
</evidence>
<evidence type="ECO:0000256" key="3">
    <source>
        <dbReference type="ARBA" id="ARBA00016507"/>
    </source>
</evidence>
<sequence>MANPARFLFDRDLAATATAEPAKEEVVYVEPTILKSEHDRLVREAEKRGFERGQAEERTKVGEEGMHVLAKEAAKLANSAAELLLRLDGELDRIEKDSVGFAFLIARRFAGHLIAREPLGEVVALISECLGPLRRAPHVVIRVCERDSETLRAHVDKIAFERGFEGRIVILGEPEIERGDCRLEWADGGLVRDRKTLEKHIEAAIRRYFAARRPAADTTGA</sequence>
<evidence type="ECO:0000256" key="1">
    <source>
        <dbReference type="ARBA" id="ARBA00003041"/>
    </source>
</evidence>
<dbReference type="PANTHER" id="PTHR34982">
    <property type="entry name" value="YOP PROTEINS TRANSLOCATION PROTEIN L"/>
    <property type="match status" value="1"/>
</dbReference>
<keyword evidence="10" id="KW-1185">Reference proteome</keyword>
<gene>
    <name evidence="9" type="ORF">C8N35_11334</name>
</gene>
<proteinExistence type="inferred from homology"/>
<name>A0A2T5UU22_9HYPH</name>
<dbReference type="GO" id="GO:0044781">
    <property type="term" value="P:bacterial-type flagellum organization"/>
    <property type="evidence" value="ECO:0007669"/>
    <property type="project" value="UniProtKB-KW"/>
</dbReference>
<keyword evidence="4" id="KW-0813">Transport</keyword>
<reference evidence="9 10" key="1">
    <citation type="submission" date="2018-04" db="EMBL/GenBank/DDBJ databases">
        <title>Genomic Encyclopedia of Archaeal and Bacterial Type Strains, Phase II (KMG-II): from individual species to whole genera.</title>
        <authorList>
            <person name="Goeker M."/>
        </authorList>
    </citation>
    <scope>NUCLEOTIDE SEQUENCE [LARGE SCALE GENOMIC DNA]</scope>
    <source>
        <strain evidence="9 10">DSM 23382</strain>
    </source>
</reference>
<keyword evidence="9" id="KW-0966">Cell projection</keyword>
<evidence type="ECO:0000256" key="4">
    <source>
        <dbReference type="ARBA" id="ARBA00022448"/>
    </source>
</evidence>
<comment type="caution">
    <text evidence="9">The sequence shown here is derived from an EMBL/GenBank/DDBJ whole genome shotgun (WGS) entry which is preliminary data.</text>
</comment>
<keyword evidence="5" id="KW-1005">Bacterial flagellum biogenesis</keyword>
<comment type="similarity">
    <text evidence="2">Belongs to the FliH family.</text>
</comment>
<accession>A0A2T5UU22</accession>
<keyword evidence="9" id="KW-0282">Flagellum</keyword>
<evidence type="ECO:0000256" key="7">
    <source>
        <dbReference type="ARBA" id="ARBA00023225"/>
    </source>
</evidence>
<feature type="domain" description="Flagellar assembly protein FliH/Type III secretion system HrpE" evidence="8">
    <location>
        <begin position="71"/>
        <end position="187"/>
    </location>
</feature>
<protein>
    <recommendedName>
        <fullName evidence="3">Flagellar assembly protein FliH</fullName>
    </recommendedName>
</protein>
<dbReference type="Proteomes" id="UP000244081">
    <property type="component" value="Unassembled WGS sequence"/>
</dbReference>
<dbReference type="Pfam" id="PF02108">
    <property type="entry name" value="FliH"/>
    <property type="match status" value="1"/>
</dbReference>
<dbReference type="RefSeq" id="WP_170122216.1">
    <property type="nucleotide sequence ID" value="NZ_QAYG01000013.1"/>
</dbReference>
<dbReference type="PANTHER" id="PTHR34982:SF1">
    <property type="entry name" value="FLAGELLAR ASSEMBLY PROTEIN FLIH"/>
    <property type="match status" value="1"/>
</dbReference>
<dbReference type="GO" id="GO:0015031">
    <property type="term" value="P:protein transport"/>
    <property type="evidence" value="ECO:0007669"/>
    <property type="project" value="UniProtKB-KW"/>
</dbReference>
<organism evidence="9 10">
    <name type="scientific">Breoghania corrubedonensis</name>
    <dbReference type="NCBI Taxonomy" id="665038"/>
    <lineage>
        <taxon>Bacteria</taxon>
        <taxon>Pseudomonadati</taxon>
        <taxon>Pseudomonadota</taxon>
        <taxon>Alphaproteobacteria</taxon>
        <taxon>Hyphomicrobiales</taxon>
        <taxon>Stappiaceae</taxon>
        <taxon>Breoghania</taxon>
    </lineage>
</organism>
<evidence type="ECO:0000256" key="6">
    <source>
        <dbReference type="ARBA" id="ARBA00022927"/>
    </source>
</evidence>
<evidence type="ECO:0000256" key="5">
    <source>
        <dbReference type="ARBA" id="ARBA00022795"/>
    </source>
</evidence>
<keyword evidence="6" id="KW-0653">Protein transport</keyword>
<comment type="function">
    <text evidence="1">Needed for flagellar regrowth and assembly.</text>
</comment>
<evidence type="ECO:0000256" key="2">
    <source>
        <dbReference type="ARBA" id="ARBA00006602"/>
    </source>
</evidence>
<evidence type="ECO:0000259" key="8">
    <source>
        <dbReference type="Pfam" id="PF02108"/>
    </source>
</evidence>
<keyword evidence="9" id="KW-0969">Cilium</keyword>